<feature type="transmembrane region" description="Helical" evidence="5">
    <location>
        <begin position="34"/>
        <end position="54"/>
    </location>
</feature>
<dbReference type="AlphaFoldDB" id="A0A8S3ZJL7"/>
<feature type="transmembrane region" description="Helical" evidence="5">
    <location>
        <begin position="66"/>
        <end position="91"/>
    </location>
</feature>
<dbReference type="GO" id="GO:0016020">
    <property type="term" value="C:membrane"/>
    <property type="evidence" value="ECO:0007669"/>
    <property type="project" value="UniProtKB-SubCell"/>
</dbReference>
<keyword evidence="4 5" id="KW-0472">Membrane</keyword>
<gene>
    <name evidence="7" type="ORF">CUNI_LOCUS13523</name>
</gene>
<dbReference type="SUPFAM" id="SSF81321">
    <property type="entry name" value="Family A G protein-coupled receptor-like"/>
    <property type="match status" value="1"/>
</dbReference>
<evidence type="ECO:0000256" key="2">
    <source>
        <dbReference type="ARBA" id="ARBA00022692"/>
    </source>
</evidence>
<organism evidence="7 8">
    <name type="scientific">Candidula unifasciata</name>
    <dbReference type="NCBI Taxonomy" id="100452"/>
    <lineage>
        <taxon>Eukaryota</taxon>
        <taxon>Metazoa</taxon>
        <taxon>Spiralia</taxon>
        <taxon>Lophotrochozoa</taxon>
        <taxon>Mollusca</taxon>
        <taxon>Gastropoda</taxon>
        <taxon>Heterobranchia</taxon>
        <taxon>Euthyneura</taxon>
        <taxon>Panpulmonata</taxon>
        <taxon>Eupulmonata</taxon>
        <taxon>Stylommatophora</taxon>
        <taxon>Helicina</taxon>
        <taxon>Helicoidea</taxon>
        <taxon>Geomitridae</taxon>
        <taxon>Candidula</taxon>
    </lineage>
</organism>
<sequence>MSSTEMTTLEIQTTALTTIRGIVTREQYIIILEYAIEMGTFLSFWGIISNIIVIKTFVEMGIYDGVVVSFLSLAIFDLIYLFAGLCLMITVTLHVAELRSSIFLPIQPLGLSIYFTSIMIILNVINILTRTYIAIARSMCVAKPLQFKNAFTRKRSVFFLICFTISSIVIYSPILANMGMSMKFDKLANRSRLIWWESPARETVKEVVWIFTEVILPLTTEFIVIFCVILMSTSLRASSRFRQSSTAVSRKVYEEVIKTKICLKKEVADGAMKSVLPHKRSNKEVRVVQQVVLISVVYVLCNIPKLFISIGSMSEPTFTIGKQNAYLYLSLNGIRTHFEELNSAVNLLIYYKYNTKFRNTLFRTFRQCIAKR</sequence>
<evidence type="ECO:0000313" key="7">
    <source>
        <dbReference type="EMBL" id="CAG5127965.1"/>
    </source>
</evidence>
<dbReference type="InterPro" id="IPR017452">
    <property type="entry name" value="GPCR_Rhodpsn_7TM"/>
</dbReference>
<feature type="transmembrane region" description="Helical" evidence="5">
    <location>
        <begin position="156"/>
        <end position="176"/>
    </location>
</feature>
<evidence type="ECO:0000256" key="5">
    <source>
        <dbReference type="SAM" id="Phobius"/>
    </source>
</evidence>
<dbReference type="Proteomes" id="UP000678393">
    <property type="component" value="Unassembled WGS sequence"/>
</dbReference>
<reference evidence="7" key="1">
    <citation type="submission" date="2021-04" db="EMBL/GenBank/DDBJ databases">
        <authorList>
            <consortium name="Molecular Ecology Group"/>
        </authorList>
    </citation>
    <scope>NUCLEOTIDE SEQUENCE</scope>
</reference>
<evidence type="ECO:0000313" key="8">
    <source>
        <dbReference type="Proteomes" id="UP000678393"/>
    </source>
</evidence>
<keyword evidence="3 5" id="KW-1133">Transmembrane helix</keyword>
<evidence type="ECO:0000256" key="1">
    <source>
        <dbReference type="ARBA" id="ARBA00004370"/>
    </source>
</evidence>
<keyword evidence="8" id="KW-1185">Reference proteome</keyword>
<name>A0A8S3ZJL7_9EUPU</name>
<comment type="caution">
    <text evidence="7">The sequence shown here is derived from an EMBL/GenBank/DDBJ whole genome shotgun (WGS) entry which is preliminary data.</text>
</comment>
<comment type="subcellular location">
    <subcellularLocation>
        <location evidence="1">Membrane</location>
    </subcellularLocation>
</comment>
<evidence type="ECO:0000256" key="4">
    <source>
        <dbReference type="ARBA" id="ARBA00023136"/>
    </source>
</evidence>
<feature type="transmembrane region" description="Helical" evidence="5">
    <location>
        <begin position="207"/>
        <end position="232"/>
    </location>
</feature>
<keyword evidence="2 5" id="KW-0812">Transmembrane</keyword>
<feature type="domain" description="G-protein coupled receptors family 1 profile" evidence="6">
    <location>
        <begin position="49"/>
        <end position="350"/>
    </location>
</feature>
<proteinExistence type="predicted"/>
<dbReference type="EMBL" id="CAJHNH020002872">
    <property type="protein sequence ID" value="CAG5127965.1"/>
    <property type="molecule type" value="Genomic_DNA"/>
</dbReference>
<dbReference type="PANTHER" id="PTHR46641:SF2">
    <property type="entry name" value="FMRFAMIDE RECEPTOR"/>
    <property type="match status" value="1"/>
</dbReference>
<protein>
    <recommendedName>
        <fullName evidence="6">G-protein coupled receptors family 1 profile domain-containing protein</fullName>
    </recommendedName>
</protein>
<dbReference type="Gene3D" id="1.20.1070.10">
    <property type="entry name" value="Rhodopsin 7-helix transmembrane proteins"/>
    <property type="match status" value="1"/>
</dbReference>
<dbReference type="OrthoDB" id="6088752at2759"/>
<dbReference type="PROSITE" id="PS50262">
    <property type="entry name" value="G_PROTEIN_RECEP_F1_2"/>
    <property type="match status" value="1"/>
</dbReference>
<dbReference type="InterPro" id="IPR052954">
    <property type="entry name" value="GPCR-Ligand_Int"/>
</dbReference>
<evidence type="ECO:0000256" key="3">
    <source>
        <dbReference type="ARBA" id="ARBA00022989"/>
    </source>
</evidence>
<dbReference type="PANTHER" id="PTHR46641">
    <property type="entry name" value="FMRFAMIDE RECEPTOR-RELATED"/>
    <property type="match status" value="1"/>
</dbReference>
<evidence type="ECO:0000259" key="6">
    <source>
        <dbReference type="PROSITE" id="PS50262"/>
    </source>
</evidence>
<feature type="transmembrane region" description="Helical" evidence="5">
    <location>
        <begin position="111"/>
        <end position="135"/>
    </location>
</feature>
<accession>A0A8S3ZJL7</accession>